<dbReference type="AlphaFoldDB" id="A0A8J3H5D8"/>
<name>A0A8J3H5D8_9RHOB</name>
<evidence type="ECO:0000313" key="3">
    <source>
        <dbReference type="Proteomes" id="UP000611500"/>
    </source>
</evidence>
<feature type="compositionally biased region" description="Basic and acidic residues" evidence="1">
    <location>
        <begin position="227"/>
        <end position="236"/>
    </location>
</feature>
<feature type="compositionally biased region" description="Low complexity" evidence="1">
    <location>
        <begin position="275"/>
        <end position="291"/>
    </location>
</feature>
<organism evidence="2 3">
    <name type="scientific">Pseudodonghicola xiamenensis</name>
    <dbReference type="NCBI Taxonomy" id="337702"/>
    <lineage>
        <taxon>Bacteria</taxon>
        <taxon>Pseudomonadati</taxon>
        <taxon>Pseudomonadota</taxon>
        <taxon>Alphaproteobacteria</taxon>
        <taxon>Rhodobacterales</taxon>
        <taxon>Paracoccaceae</taxon>
        <taxon>Pseudodonghicola</taxon>
    </lineage>
</organism>
<dbReference type="SUPFAM" id="SSF74653">
    <property type="entry name" value="TolA/TonB C-terminal domain"/>
    <property type="match status" value="1"/>
</dbReference>
<comment type="caution">
    <text evidence="2">The sequence shown here is derived from an EMBL/GenBank/DDBJ whole genome shotgun (WGS) entry which is preliminary data.</text>
</comment>
<feature type="compositionally biased region" description="Low complexity" evidence="1">
    <location>
        <begin position="110"/>
        <end position="126"/>
    </location>
</feature>
<dbReference type="Gene3D" id="3.30.1150.10">
    <property type="match status" value="1"/>
</dbReference>
<dbReference type="EMBL" id="BNAP01000003">
    <property type="protein sequence ID" value="GHG84209.1"/>
    <property type="molecule type" value="Genomic_DNA"/>
</dbReference>
<feature type="region of interest" description="Disordered" evidence="1">
    <location>
        <begin position="58"/>
        <end position="291"/>
    </location>
</feature>
<evidence type="ECO:0000256" key="1">
    <source>
        <dbReference type="SAM" id="MobiDB-lite"/>
    </source>
</evidence>
<keyword evidence="3" id="KW-1185">Reference proteome</keyword>
<dbReference type="RefSeq" id="WP_028092313.1">
    <property type="nucleotide sequence ID" value="NZ_BNAP01000003.1"/>
</dbReference>
<feature type="compositionally biased region" description="Low complexity" evidence="1">
    <location>
        <begin position="64"/>
        <end position="77"/>
    </location>
</feature>
<protein>
    <submittedName>
        <fullName evidence="2">Cell envelope integrity/translocation protein TolA</fullName>
    </submittedName>
</protein>
<sequence length="393" mass="40935">MQTGTKISAVVHVTLLGWAFLGGVFRSDPKPFEVQDVTVISAEEYAALSAQQAPPAIAAEVSMPEATPAPDTEVAAPEPVPETPPTRPIPPKPAPEPEPVPAPLPPPVAPVQQPAPNETASVVAEAPRPPARRVERVAPEAIAPPPPEAEPDPVLREEVIAEAAPSVETPREQQQATAPEEAVTEITPETTREPEPQALAPSASPRPATRPQRRPEGPVETAAAEAPKPDTPKPETPKPAVSKPETPKPATPAESAATRSGVASALAEAMGGAGETRAPARGAPAGPPLSAGEKESLRVAVSACWNVGSLSSAALSTTVTVAVSLTPDGKPEIGTIRMVDSSGGDERSAKQAFDAARRAIIRCGSKGYTLPADKYDQWRDIEMTFNPERMRIK</sequence>
<dbReference type="Proteomes" id="UP000611500">
    <property type="component" value="Unassembled WGS sequence"/>
</dbReference>
<proteinExistence type="predicted"/>
<feature type="compositionally biased region" description="Low complexity" evidence="1">
    <location>
        <begin position="196"/>
        <end position="210"/>
    </location>
</feature>
<feature type="compositionally biased region" description="Pro residues" evidence="1">
    <location>
        <begin position="78"/>
        <end position="109"/>
    </location>
</feature>
<evidence type="ECO:0000313" key="2">
    <source>
        <dbReference type="EMBL" id="GHG84209.1"/>
    </source>
</evidence>
<reference evidence="2" key="1">
    <citation type="journal article" date="2014" name="Int. J. Syst. Evol. Microbiol.">
        <title>Complete genome sequence of Corynebacterium casei LMG S-19264T (=DSM 44701T), isolated from a smear-ripened cheese.</title>
        <authorList>
            <consortium name="US DOE Joint Genome Institute (JGI-PGF)"/>
            <person name="Walter F."/>
            <person name="Albersmeier A."/>
            <person name="Kalinowski J."/>
            <person name="Ruckert C."/>
        </authorList>
    </citation>
    <scope>NUCLEOTIDE SEQUENCE</scope>
    <source>
        <strain evidence="2">CGMCC 1.7081</strain>
    </source>
</reference>
<gene>
    <name evidence="2" type="ORF">GCM10010961_10020</name>
</gene>
<accession>A0A8J3H5D8</accession>
<reference evidence="2" key="2">
    <citation type="submission" date="2020-09" db="EMBL/GenBank/DDBJ databases">
        <authorList>
            <person name="Sun Q."/>
            <person name="Zhou Y."/>
        </authorList>
    </citation>
    <scope>NUCLEOTIDE SEQUENCE</scope>
    <source>
        <strain evidence="2">CGMCC 1.7081</strain>
    </source>
</reference>